<reference evidence="3 4" key="1">
    <citation type="submission" date="2025-04" db="UniProtKB">
        <authorList>
            <consortium name="RefSeq"/>
        </authorList>
    </citation>
    <scope>IDENTIFICATION</scope>
</reference>
<dbReference type="OrthoDB" id="267284at2759"/>
<accession>A0A1U8A6M1</accession>
<dbReference type="eggNOG" id="KOG3150">
    <property type="taxonomic scope" value="Eukaryota"/>
</dbReference>
<dbReference type="InterPro" id="IPR008496">
    <property type="entry name" value="TMEM222/RTE1"/>
</dbReference>
<dbReference type="GeneID" id="104600740"/>
<proteinExistence type="predicted"/>
<evidence type="ECO:0000313" key="4">
    <source>
        <dbReference type="RefSeq" id="XP_010262157.1"/>
    </source>
</evidence>
<keyword evidence="1" id="KW-0812">Transmembrane</keyword>
<keyword evidence="1" id="KW-0472">Membrane</keyword>
<evidence type="ECO:0000313" key="3">
    <source>
        <dbReference type="RefSeq" id="XP_010262156.1"/>
    </source>
</evidence>
<evidence type="ECO:0000313" key="5">
    <source>
        <dbReference type="RefSeq" id="XP_010262158.1"/>
    </source>
</evidence>
<keyword evidence="1" id="KW-1133">Transmembrane helix</keyword>
<protein>
    <submittedName>
        <fullName evidence="3 4">Protein REVERSION-TO-ETHYLENE SENSITIVITY1-like</fullName>
    </submittedName>
</protein>
<evidence type="ECO:0000313" key="2">
    <source>
        <dbReference type="Proteomes" id="UP000189703"/>
    </source>
</evidence>
<dbReference type="GO" id="GO:0009723">
    <property type="term" value="P:response to ethylene"/>
    <property type="evidence" value="ECO:0000318"/>
    <property type="project" value="GO_Central"/>
</dbReference>
<sequence length="242" mass="27406">MYTRRFSLMELKETDIEDGASDKVRLHQFWPLNEVDPKNSKFPCCIVWTPLPVVSWLAPFIGHVGICREDGAIIGFAGSNSVNIDSFAYGGPARYLQLDREQCCFPPNLAGHTCKHGYWHVEHGTAITWDDALHSSMHHFENKSFNLFVCNSHSFVANCLNRLCYGGSLGWNMVNVGVLILLKGRWVDWKSVIRSFFPFALVLCLGILMAGWSFLIGFASFSLLLIGWFLLRTYCLKSLIEC</sequence>
<feature type="transmembrane region" description="Helical" evidence="1">
    <location>
        <begin position="214"/>
        <end position="231"/>
    </location>
</feature>
<dbReference type="AlphaFoldDB" id="A0A1U8A6M1"/>
<dbReference type="GO" id="GO:0010104">
    <property type="term" value="P:regulation of ethylene-activated signaling pathway"/>
    <property type="evidence" value="ECO:0000318"/>
    <property type="project" value="GO_Central"/>
</dbReference>
<dbReference type="Proteomes" id="UP000189703">
    <property type="component" value="Unplaced"/>
</dbReference>
<keyword evidence="2" id="KW-1185">Reference proteome</keyword>
<dbReference type="OMA" id="GKMKQFH"/>
<dbReference type="PANTHER" id="PTHR20921">
    <property type="entry name" value="TRANSMEMBRANE PROTEIN 222"/>
    <property type="match status" value="1"/>
</dbReference>
<dbReference type="KEGG" id="nnu:104600740"/>
<gene>
    <name evidence="3 4 5" type="primary">LOC104600740</name>
</gene>
<dbReference type="RefSeq" id="XP_010262157.1">
    <property type="nucleotide sequence ID" value="XM_010263855.2"/>
</dbReference>
<organism evidence="2 3">
    <name type="scientific">Nelumbo nucifera</name>
    <name type="common">Sacred lotus</name>
    <dbReference type="NCBI Taxonomy" id="4432"/>
    <lineage>
        <taxon>Eukaryota</taxon>
        <taxon>Viridiplantae</taxon>
        <taxon>Streptophyta</taxon>
        <taxon>Embryophyta</taxon>
        <taxon>Tracheophyta</taxon>
        <taxon>Spermatophyta</taxon>
        <taxon>Magnoliopsida</taxon>
        <taxon>Proteales</taxon>
        <taxon>Nelumbonaceae</taxon>
        <taxon>Nelumbo</taxon>
    </lineage>
</organism>
<dbReference type="GO" id="GO:0005783">
    <property type="term" value="C:endoplasmic reticulum"/>
    <property type="evidence" value="ECO:0000318"/>
    <property type="project" value="GO_Central"/>
</dbReference>
<dbReference type="STRING" id="4432.A0A1U8A6M1"/>
<evidence type="ECO:0000256" key="1">
    <source>
        <dbReference type="SAM" id="Phobius"/>
    </source>
</evidence>
<dbReference type="GO" id="GO:0005794">
    <property type="term" value="C:Golgi apparatus"/>
    <property type="evidence" value="ECO:0000318"/>
    <property type="project" value="GO_Central"/>
</dbReference>
<dbReference type="RefSeq" id="XP_010262158.1">
    <property type="nucleotide sequence ID" value="XM_010263856.2"/>
</dbReference>
<name>A0A1U8A6M1_NELNU</name>
<dbReference type="PANTHER" id="PTHR20921:SF7">
    <property type="entry name" value="PROTEIN REVERSION-TO-ETHYLENE SENSITIVITY1"/>
    <property type="match status" value="1"/>
</dbReference>
<dbReference type="RefSeq" id="XP_010262156.1">
    <property type="nucleotide sequence ID" value="XM_010263854.2"/>
</dbReference>
<dbReference type="Pfam" id="PF05608">
    <property type="entry name" value="RTE1"/>
    <property type="match status" value="1"/>
</dbReference>